<reference evidence="3 4" key="1">
    <citation type="submission" date="2016-11" db="EMBL/GenBank/DDBJ databases">
        <title>The macronuclear genome of Stentor coeruleus: a giant cell with tiny introns.</title>
        <authorList>
            <person name="Slabodnick M."/>
            <person name="Ruby J.G."/>
            <person name="Reiff S.B."/>
            <person name="Swart E.C."/>
            <person name="Gosai S."/>
            <person name="Prabakaran S."/>
            <person name="Witkowska E."/>
            <person name="Larue G.E."/>
            <person name="Fisher S."/>
            <person name="Freeman R.M."/>
            <person name="Gunawardena J."/>
            <person name="Chu W."/>
            <person name="Stover N.A."/>
            <person name="Gregory B.D."/>
            <person name="Nowacki M."/>
            <person name="Derisi J."/>
            <person name="Roy S.W."/>
            <person name="Marshall W.F."/>
            <person name="Sood P."/>
        </authorList>
    </citation>
    <scope>NUCLEOTIDE SEQUENCE [LARGE SCALE GENOMIC DNA]</scope>
    <source>
        <strain evidence="3">WM001</strain>
    </source>
</reference>
<feature type="transmembrane region" description="Helical" evidence="2">
    <location>
        <begin position="1522"/>
        <end position="1546"/>
    </location>
</feature>
<dbReference type="EMBL" id="MPUH01001196">
    <property type="protein sequence ID" value="OMJ69457.1"/>
    <property type="molecule type" value="Genomic_DNA"/>
</dbReference>
<feature type="transmembrane region" description="Helical" evidence="2">
    <location>
        <begin position="1590"/>
        <end position="1609"/>
    </location>
</feature>
<name>A0A1R2AY86_9CILI</name>
<evidence type="ECO:0000313" key="4">
    <source>
        <dbReference type="Proteomes" id="UP000187209"/>
    </source>
</evidence>
<proteinExistence type="predicted"/>
<evidence type="ECO:0000256" key="1">
    <source>
        <dbReference type="SAM" id="MobiDB-lite"/>
    </source>
</evidence>
<feature type="region of interest" description="Disordered" evidence="1">
    <location>
        <begin position="1627"/>
        <end position="1657"/>
    </location>
</feature>
<feature type="transmembrane region" description="Helical" evidence="2">
    <location>
        <begin position="1429"/>
        <end position="1449"/>
    </location>
</feature>
<sequence>MVIFAFLICEILALLTFQDVILDDSFILQLSFTLVDESGARVNTEKNLIIESDPLVTFMTMPNTVFTGSSSIYIFFYCYFFGNFKLSCIGCEIYTTSYFMAYSIDFYLIYLISNTEIASVYEKIEIYYEDTFYTPFFTVLLLSQEDFEFTVEPLTPNSGTVSVSFFTNGIKNLLFYFMDDTWSDIDGISLLIDTNYYLIEFPSGNVNFIQIKSFKDYFDLNFSAYTDENMADPLIDVCDVTVSLYPIATITGTTTKSLSGGSALFSNLLVKTTGIYYINVKGTCITSEAQSSGTLTITGVNSINILTDSVFILLNKQAKFTVTLLGPLDSEFNLKTFVTLKSSILQMTGTTNLYTSTGEAIFYITFNTIGETIITAYTDLDLATGISIKLDVYVLNSLCIESNNDVCIKCVDLTNVVNGQCVCVDLSSQVDVHCECIEGYGQSQNECVLACQNNFIDSDITGKYNQDYKSIDIKFSASVVESSEPDCSLYLYLPDYLNYLFVECLWTNSQTMKLKFNTILNGKEYQIGIDASLTPTETKCNLFTDSLTIELPKPSVDLEGTNSTDLCQNNTINIENKLNYDEYTYQWTANPTDEAFDLWLSLSTTYKLEIPLIYVQVGILDISCNVANPLYNTSVKNDLSVTITKNQYASVGFNATSNTKFYKSLPIYIQGLVESFCEDGSTKTYKWEYQSYNILDFNSILANSYEPSILYIPKFTLDIGKDYSFKLTIKIESISFEKYSIINIHIDPIPLLITFDKASGTINKEQDLIVTATAVDLDSPENQVSYKWICDEQTYQCFDNTLKVLEFTNDTSLLFISKDNLRGKAEYRFTLSANTTNKNNSEEIIFYIDDSILTIEFDKDSGNFSNNEDLIVNALAINTNSPNAIFSYKWDCHEVNQQCKNNIGGILEFDKTSQTLFVSKYDLRIYAHYIFTVTANDINRTASKDIEFDIRNSTELFLGIQYGGDKNYENAVFYAVIEDIKNFTFDWSCNPQLLGVVPSSNSFISIPRKYLQINTDYNISLYALTLSGNQLASYYIFTQPKTPTCSNLEASFIETKWLVSVNLCSSENSKLLYQFGCMTNTSLTLWFTIESYINSSYSLIPSDCEKIIAKVCNGLSCTTIMNSIPDGIKFYEDLLTEFYKDVSGKIITSNAVLYYAPMITTKAIWKVLILELKVFFKMQKPSKSAGDNFISSMNSMLLKNEFVLGNENILIKFFKLTVSSYGTFLTSNQLLVISNWLGKLTSVLDFNSLSNLIQNTIGIYFNTSLPGDNPLMLNSEFSLYAVRVLAENLANLNISAGENSLKIPNTIVIDSNAIYDVVYMVYPQSTSDIKFEISFYTSGSYRDNTLSLTTPKITVLDSATISASISGDFSSSKSYKCAYLQASLTWVENGCVISEQSNNKVLLSISHQSTFKVFNDITSKSCETGVGPIIITCTWLFFGIFSSIVFAIIDKNYREENINKYTFYPIFSIAIRQVKGKRNSSVIYLLFTNIFLIFMIGILLQSSEKPFEKTYKRAGGFTKKNILLVCAAWLVTQIVGFLIYYSIFIMHLSTRIRLIAKYVGFFFSISCVIGIIVMTMASCKEFNDNWVIDYFIFLIFQFLIEIFYSSIAWNKQKAKMDALSKKKSPEGEELNRLNNDQICPPLEANSQINKNNRDEKFRSESFEASQII</sequence>
<accession>A0A1R2AY86</accession>
<evidence type="ECO:0000256" key="2">
    <source>
        <dbReference type="SAM" id="Phobius"/>
    </source>
</evidence>
<keyword evidence="2" id="KW-0472">Membrane</keyword>
<comment type="caution">
    <text evidence="3">The sequence shown here is derived from an EMBL/GenBank/DDBJ whole genome shotgun (WGS) entry which is preliminary data.</text>
</comment>
<keyword evidence="2" id="KW-1133">Transmembrane helix</keyword>
<feature type="transmembrane region" description="Helical" evidence="2">
    <location>
        <begin position="1558"/>
        <end position="1578"/>
    </location>
</feature>
<keyword evidence="4" id="KW-1185">Reference proteome</keyword>
<evidence type="ECO:0000313" key="3">
    <source>
        <dbReference type="EMBL" id="OMJ69457.1"/>
    </source>
</evidence>
<organism evidence="3 4">
    <name type="scientific">Stentor coeruleus</name>
    <dbReference type="NCBI Taxonomy" id="5963"/>
    <lineage>
        <taxon>Eukaryota</taxon>
        <taxon>Sar</taxon>
        <taxon>Alveolata</taxon>
        <taxon>Ciliophora</taxon>
        <taxon>Postciliodesmatophora</taxon>
        <taxon>Heterotrichea</taxon>
        <taxon>Heterotrichida</taxon>
        <taxon>Stentoridae</taxon>
        <taxon>Stentor</taxon>
    </lineage>
</organism>
<feature type="transmembrane region" description="Helical" evidence="2">
    <location>
        <begin position="1482"/>
        <end position="1502"/>
    </location>
</feature>
<keyword evidence="2" id="KW-0812">Transmembrane</keyword>
<protein>
    <submittedName>
        <fullName evidence="3">Uncharacterized protein</fullName>
    </submittedName>
</protein>
<dbReference type="Proteomes" id="UP000187209">
    <property type="component" value="Unassembled WGS sequence"/>
</dbReference>
<gene>
    <name evidence="3" type="ORF">SteCoe_32818</name>
</gene>